<keyword evidence="3" id="KW-0411">Iron-sulfur</keyword>
<reference evidence="6" key="1">
    <citation type="submission" date="2016-11" db="EMBL/GenBank/DDBJ databases">
        <authorList>
            <person name="Varghese N."/>
            <person name="Submissions S."/>
        </authorList>
    </citation>
    <scope>NUCLEOTIDE SEQUENCE [LARGE SCALE GENOMIC DNA]</scope>
    <source>
        <strain evidence="6">DSM 16219</strain>
    </source>
</reference>
<dbReference type="InterPro" id="IPR017896">
    <property type="entry name" value="4Fe4S_Fe-S-bd"/>
</dbReference>
<evidence type="ECO:0000259" key="4">
    <source>
        <dbReference type="PROSITE" id="PS51379"/>
    </source>
</evidence>
<evidence type="ECO:0000313" key="5">
    <source>
        <dbReference type="EMBL" id="SHK20451.1"/>
    </source>
</evidence>
<dbReference type="OrthoDB" id="9795302at2"/>
<dbReference type="PROSITE" id="PS51379">
    <property type="entry name" value="4FE4S_FER_2"/>
    <property type="match status" value="2"/>
</dbReference>
<dbReference type="PANTHER" id="PTHR40447">
    <property type="entry name" value="ANAEROBIC SULFITE REDUCTASE SUBUNIT A"/>
    <property type="match status" value="1"/>
</dbReference>
<keyword evidence="6" id="KW-1185">Reference proteome</keyword>
<dbReference type="Gene3D" id="1.10.1060.10">
    <property type="entry name" value="Alpha-helical ferredoxin"/>
    <property type="match status" value="1"/>
</dbReference>
<dbReference type="PANTHER" id="PTHR40447:SF1">
    <property type="entry name" value="ANAEROBIC SULFITE REDUCTASE SUBUNIT A"/>
    <property type="match status" value="1"/>
</dbReference>
<dbReference type="AlphaFoldDB" id="A0A1M6QJM8"/>
<proteinExistence type="predicted"/>
<evidence type="ECO:0000313" key="6">
    <source>
        <dbReference type="Proteomes" id="UP000183994"/>
    </source>
</evidence>
<sequence length="351" mass="39203">MRVIKIDKKDWESGVEKLSGDYSLYGPVKQGAFHNFAPLEKGQMPDLDYVNTRLSPKSVVYPQCETMFEYTLDENQPDHHVNKEIPKDYSPRAILGIRPCDVKAIDLVNINFDNPQYQDPWWVQRRAALTTVALACNNPCSTCFCTTAGTGPFDDSSADVLLADMGDYYLAKVMTEKGEALVGKAGFDQDGSAEAGAIDDAAKAAEAKITSKIETGKLGDKVTTELYDADFWEDIAFACINCGTCTYLCPTCWCFDIQDEVQGSDGCRMRNWDTCMSALFTLHGTGHNPRPNKTARVRQRFMHKLKYYVDKYENGIACVGCGRCVQQCPVNIDIRRVCDLMNRFEPGKECA</sequence>
<evidence type="ECO:0000256" key="3">
    <source>
        <dbReference type="ARBA" id="ARBA00023014"/>
    </source>
</evidence>
<name>A0A1M6QJM8_9BACT</name>
<dbReference type="SUPFAM" id="SSF46548">
    <property type="entry name" value="alpha-helical ferredoxin"/>
    <property type="match status" value="1"/>
</dbReference>
<dbReference type="InterPro" id="IPR017900">
    <property type="entry name" value="4Fe4S_Fe_S_CS"/>
</dbReference>
<gene>
    <name evidence="5" type="ORF">SAMN02745216_03054</name>
</gene>
<dbReference type="PROSITE" id="PS00198">
    <property type="entry name" value="4FE4S_FER_1"/>
    <property type="match status" value="2"/>
</dbReference>
<evidence type="ECO:0000256" key="2">
    <source>
        <dbReference type="ARBA" id="ARBA00023004"/>
    </source>
</evidence>
<feature type="domain" description="4Fe-4S ferredoxin-type" evidence="4">
    <location>
        <begin position="229"/>
        <end position="260"/>
    </location>
</feature>
<dbReference type="Proteomes" id="UP000183994">
    <property type="component" value="Unassembled WGS sequence"/>
</dbReference>
<dbReference type="EMBL" id="FQZU01000020">
    <property type="protein sequence ID" value="SHK20451.1"/>
    <property type="molecule type" value="Genomic_DNA"/>
</dbReference>
<keyword evidence="1" id="KW-0479">Metal-binding</keyword>
<evidence type="ECO:0000256" key="1">
    <source>
        <dbReference type="ARBA" id="ARBA00022723"/>
    </source>
</evidence>
<keyword evidence="2" id="KW-0408">Iron</keyword>
<dbReference type="InterPro" id="IPR009051">
    <property type="entry name" value="Helical_ferredxn"/>
</dbReference>
<dbReference type="STRING" id="1121393.SAMN02745216_03054"/>
<dbReference type="RefSeq" id="WP_073477133.1">
    <property type="nucleotide sequence ID" value="NZ_FQZU01000020.1"/>
</dbReference>
<organism evidence="5 6">
    <name type="scientific">Desulfatibacillum alkenivorans DSM 16219</name>
    <dbReference type="NCBI Taxonomy" id="1121393"/>
    <lineage>
        <taxon>Bacteria</taxon>
        <taxon>Pseudomonadati</taxon>
        <taxon>Thermodesulfobacteriota</taxon>
        <taxon>Desulfobacteria</taxon>
        <taxon>Desulfobacterales</taxon>
        <taxon>Desulfatibacillaceae</taxon>
        <taxon>Desulfatibacillum</taxon>
    </lineage>
</organism>
<accession>A0A1M6QJM8</accession>
<dbReference type="GO" id="GO:0051536">
    <property type="term" value="F:iron-sulfur cluster binding"/>
    <property type="evidence" value="ECO:0007669"/>
    <property type="project" value="UniProtKB-KW"/>
</dbReference>
<dbReference type="Pfam" id="PF17179">
    <property type="entry name" value="Fer4_22"/>
    <property type="match status" value="1"/>
</dbReference>
<feature type="domain" description="4Fe-4S ferredoxin-type" evidence="4">
    <location>
        <begin position="305"/>
        <end position="337"/>
    </location>
</feature>
<protein>
    <submittedName>
        <fullName evidence="5">4Fe-4S dicluster domain-containing protein</fullName>
    </submittedName>
</protein>
<dbReference type="GO" id="GO:0046872">
    <property type="term" value="F:metal ion binding"/>
    <property type="evidence" value="ECO:0007669"/>
    <property type="project" value="UniProtKB-KW"/>
</dbReference>